<dbReference type="GO" id="GO:0008289">
    <property type="term" value="F:lipid binding"/>
    <property type="evidence" value="ECO:0007669"/>
    <property type="project" value="UniProtKB-KW"/>
</dbReference>
<dbReference type="PANTHER" id="PTHR21427:SF19">
    <property type="entry name" value="UBIQUINONE BIOSYNTHESIS PROTEIN COQ9, MITOCHONDRIAL"/>
    <property type="match status" value="1"/>
</dbReference>
<comment type="similarity">
    <text evidence="3">Belongs to the COQ9 family.</text>
</comment>
<name>A0A1J5TD89_9ZZZZ</name>
<proteinExistence type="inferred from homology"/>
<evidence type="ECO:0000256" key="3">
    <source>
        <dbReference type="ARBA" id="ARBA00010766"/>
    </source>
</evidence>
<dbReference type="PANTHER" id="PTHR21427">
    <property type="entry name" value="UBIQUINONE BIOSYNTHESIS PROTEIN COQ9, MITOCHONDRIAL"/>
    <property type="match status" value="1"/>
</dbReference>
<dbReference type="InterPro" id="IPR012762">
    <property type="entry name" value="Ubiq_biosynth_COQ9"/>
</dbReference>
<evidence type="ECO:0000256" key="2">
    <source>
        <dbReference type="ARBA" id="ARBA00004749"/>
    </source>
</evidence>
<dbReference type="Gene3D" id="1.10.357.10">
    <property type="entry name" value="Tetracycline Repressor, domain 2"/>
    <property type="match status" value="1"/>
</dbReference>
<accession>A0A1J5TD89</accession>
<reference evidence="10" key="1">
    <citation type="submission" date="2016-10" db="EMBL/GenBank/DDBJ databases">
        <title>Sequence of Gallionella enrichment culture.</title>
        <authorList>
            <person name="Poehlein A."/>
            <person name="Muehling M."/>
            <person name="Daniel R."/>
        </authorList>
    </citation>
    <scope>NUCLEOTIDE SEQUENCE</scope>
</reference>
<sequence length="235" mass="25627">MTETLSMDEIRDRIVLAALAHVPFDGWCPAALQAGARDAGFDASMAERAFLAGPAAAVEHFAALADRRLEAAAADDATLAGLGLTARIGRLVRLRLLPWAEHREAVRRALSLLTLPSHAARAAEIGWRTADSLWFAAGDRSADFSYYTKRLSLAAVYSSTLLFWLEDSSDGFADSWAFLDRRLTDFARLPRLQKQIGAQLQALPNPLTALRQTVLGLGGRKNGPRRRFGVRAGSR</sequence>
<keyword evidence="7" id="KW-0496">Mitochondrion</keyword>
<organism evidence="10">
    <name type="scientific">mine drainage metagenome</name>
    <dbReference type="NCBI Taxonomy" id="410659"/>
    <lineage>
        <taxon>unclassified sequences</taxon>
        <taxon>metagenomes</taxon>
        <taxon>ecological metagenomes</taxon>
    </lineage>
</organism>
<keyword evidence="4" id="KW-0831">Ubiquinone biosynthesis</keyword>
<comment type="subcellular location">
    <subcellularLocation>
        <location evidence="1">Mitochondrion</location>
    </subcellularLocation>
</comment>
<evidence type="ECO:0000256" key="4">
    <source>
        <dbReference type="ARBA" id="ARBA00022688"/>
    </source>
</evidence>
<evidence type="ECO:0000256" key="7">
    <source>
        <dbReference type="ARBA" id="ARBA00023128"/>
    </source>
</evidence>
<dbReference type="InterPro" id="IPR013718">
    <property type="entry name" value="COQ9_C"/>
</dbReference>
<evidence type="ECO:0000313" key="10">
    <source>
        <dbReference type="EMBL" id="OIR10078.1"/>
    </source>
</evidence>
<evidence type="ECO:0000259" key="9">
    <source>
        <dbReference type="Pfam" id="PF08511"/>
    </source>
</evidence>
<dbReference type="AlphaFoldDB" id="A0A1J5TD89"/>
<evidence type="ECO:0000256" key="5">
    <source>
        <dbReference type="ARBA" id="ARBA00022946"/>
    </source>
</evidence>
<gene>
    <name evidence="10" type="ORF">GALL_80060</name>
</gene>
<evidence type="ECO:0000256" key="8">
    <source>
        <dbReference type="ARBA" id="ARBA00058104"/>
    </source>
</evidence>
<comment type="function">
    <text evidence="8">Membrane-associated protein that warps the membrane surface to access and bind aromatic isoprenes with high specificity, including ubiquinone (CoQ) isoprene intermediates and presents them directly to COQ7, therefore facilitating the COQ7-mediated hydroxylase step. Participates in the biosynthesis of coenzyme Q, also named ubiquinone, an essential lipid-soluble electron transporter for aerobic cellular respiration.</text>
</comment>
<dbReference type="EMBL" id="MLJW01000024">
    <property type="protein sequence ID" value="OIR10078.1"/>
    <property type="molecule type" value="Genomic_DNA"/>
</dbReference>
<dbReference type="Pfam" id="PF08511">
    <property type="entry name" value="COQ9"/>
    <property type="match status" value="1"/>
</dbReference>
<comment type="caution">
    <text evidence="10">The sequence shown here is derived from an EMBL/GenBank/DDBJ whole genome shotgun (WGS) entry which is preliminary data.</text>
</comment>
<dbReference type="GO" id="GO:0005743">
    <property type="term" value="C:mitochondrial inner membrane"/>
    <property type="evidence" value="ECO:0007669"/>
    <property type="project" value="TreeGrafter"/>
</dbReference>
<keyword evidence="5" id="KW-0809">Transit peptide</keyword>
<comment type="pathway">
    <text evidence="2">Cofactor biosynthesis; ubiquinone biosynthesis.</text>
</comment>
<feature type="domain" description="COQ9 C-terminal" evidence="9">
    <location>
        <begin position="121"/>
        <end position="189"/>
    </location>
</feature>
<keyword evidence="6" id="KW-0446">Lipid-binding</keyword>
<protein>
    <recommendedName>
        <fullName evidence="9">COQ9 C-terminal domain-containing protein</fullName>
    </recommendedName>
</protein>
<evidence type="ECO:0000256" key="6">
    <source>
        <dbReference type="ARBA" id="ARBA00023121"/>
    </source>
</evidence>
<dbReference type="NCBIfam" id="TIGR02396">
    <property type="entry name" value="diverge_rpsU"/>
    <property type="match status" value="1"/>
</dbReference>
<evidence type="ECO:0000256" key="1">
    <source>
        <dbReference type="ARBA" id="ARBA00004173"/>
    </source>
</evidence>
<dbReference type="GO" id="GO:0006744">
    <property type="term" value="P:ubiquinone biosynthetic process"/>
    <property type="evidence" value="ECO:0007669"/>
    <property type="project" value="UniProtKB-KW"/>
</dbReference>